<dbReference type="PROSITE" id="PS51186">
    <property type="entry name" value="GNAT"/>
    <property type="match status" value="1"/>
</dbReference>
<gene>
    <name evidence="2" type="ORF">GCM10010411_15350</name>
</gene>
<dbReference type="Proteomes" id="UP001501509">
    <property type="component" value="Unassembled WGS sequence"/>
</dbReference>
<evidence type="ECO:0000259" key="1">
    <source>
        <dbReference type="PROSITE" id="PS51186"/>
    </source>
</evidence>
<comment type="caution">
    <text evidence="2">The sequence shown here is derived from an EMBL/GenBank/DDBJ whole genome shotgun (WGS) entry which is preliminary data.</text>
</comment>
<dbReference type="EMBL" id="BAAATD010000002">
    <property type="protein sequence ID" value="GAA2583588.1"/>
    <property type="molecule type" value="Genomic_DNA"/>
</dbReference>
<reference evidence="2 3" key="1">
    <citation type="journal article" date="2019" name="Int. J. Syst. Evol. Microbiol.">
        <title>The Global Catalogue of Microorganisms (GCM) 10K type strain sequencing project: providing services to taxonomists for standard genome sequencing and annotation.</title>
        <authorList>
            <consortium name="The Broad Institute Genomics Platform"/>
            <consortium name="The Broad Institute Genome Sequencing Center for Infectious Disease"/>
            <person name="Wu L."/>
            <person name="Ma J."/>
        </authorList>
    </citation>
    <scope>NUCLEOTIDE SEQUENCE [LARGE SCALE GENOMIC DNA]</scope>
    <source>
        <strain evidence="2 3">JCM 6833</strain>
    </source>
</reference>
<keyword evidence="3" id="KW-1185">Reference proteome</keyword>
<evidence type="ECO:0000313" key="3">
    <source>
        <dbReference type="Proteomes" id="UP001501509"/>
    </source>
</evidence>
<accession>A0ABN3PHK6</accession>
<dbReference type="InterPro" id="IPR016181">
    <property type="entry name" value="Acyl_CoA_acyltransferase"/>
</dbReference>
<dbReference type="InterPro" id="IPR000182">
    <property type="entry name" value="GNAT_dom"/>
</dbReference>
<evidence type="ECO:0000313" key="2">
    <source>
        <dbReference type="EMBL" id="GAA2583588.1"/>
    </source>
</evidence>
<dbReference type="CDD" id="cd04301">
    <property type="entry name" value="NAT_SF"/>
    <property type="match status" value="1"/>
</dbReference>
<feature type="domain" description="N-acetyltransferase" evidence="1">
    <location>
        <begin position="1"/>
        <end position="151"/>
    </location>
</feature>
<sequence>MGVRDDVNEVFKLIDDTEFGSEEGYVRNVYRTLPDMNKRVLGGLETLFVAFDEAGELVSAVSVTRRPEPGNASIPMVVTAVDKRKQGYCTALLDFTIKTLAELGFRKVFVTCPLDNVALQGALVRSGFSVEGQINDVYGSGGHAVMCGRQI</sequence>
<dbReference type="Gene3D" id="3.40.630.30">
    <property type="match status" value="1"/>
</dbReference>
<organism evidence="2 3">
    <name type="scientific">Actinomadura fulvescens</name>
    <dbReference type="NCBI Taxonomy" id="46160"/>
    <lineage>
        <taxon>Bacteria</taxon>
        <taxon>Bacillati</taxon>
        <taxon>Actinomycetota</taxon>
        <taxon>Actinomycetes</taxon>
        <taxon>Streptosporangiales</taxon>
        <taxon>Thermomonosporaceae</taxon>
        <taxon>Actinomadura</taxon>
    </lineage>
</organism>
<proteinExistence type="predicted"/>
<dbReference type="SUPFAM" id="SSF55729">
    <property type="entry name" value="Acyl-CoA N-acyltransferases (Nat)"/>
    <property type="match status" value="1"/>
</dbReference>
<protein>
    <recommendedName>
        <fullName evidence="1">N-acetyltransferase domain-containing protein</fullName>
    </recommendedName>
</protein>
<name>A0ABN3PHK6_9ACTN</name>
<dbReference type="Pfam" id="PF00583">
    <property type="entry name" value="Acetyltransf_1"/>
    <property type="match status" value="1"/>
</dbReference>